<feature type="compositionally biased region" description="Polar residues" evidence="1">
    <location>
        <begin position="8"/>
        <end position="20"/>
    </location>
</feature>
<dbReference type="AlphaFoldDB" id="A0A8H5LP65"/>
<reference evidence="2 3" key="1">
    <citation type="journal article" date="2020" name="ISME J.">
        <title>Uncovering the hidden diversity of litter-decomposition mechanisms in mushroom-forming fungi.</title>
        <authorList>
            <person name="Floudas D."/>
            <person name="Bentzer J."/>
            <person name="Ahren D."/>
            <person name="Johansson T."/>
            <person name="Persson P."/>
            <person name="Tunlid A."/>
        </authorList>
    </citation>
    <scope>NUCLEOTIDE SEQUENCE [LARGE SCALE GENOMIC DNA]</scope>
    <source>
        <strain evidence="2 3">CBS 406.79</strain>
    </source>
</reference>
<feature type="compositionally biased region" description="Low complexity" evidence="1">
    <location>
        <begin position="103"/>
        <end position="120"/>
    </location>
</feature>
<sequence>MMKPANPGKTNPVSTHKLSLLQTPVYPSELERERYSPSARLQEAVEILGLMAGVRSVGCNNAGVVRHCASSLDSAPTSTSASASLSNYASSALRHYCRVQSSPAQVTSPSSSSSLSSWATREPAELQSHHLNPSSVQYLPNSPRSYPASKSSPSNLIVPQFSAPFAVEYDCMHRAASPRAYPKVSVARRYITDLGVEVEVVDVVTRF</sequence>
<dbReference type="EMBL" id="JAACJN010000181">
    <property type="protein sequence ID" value="KAF5364835.1"/>
    <property type="molecule type" value="Genomic_DNA"/>
</dbReference>
<evidence type="ECO:0000256" key="1">
    <source>
        <dbReference type="SAM" id="MobiDB-lite"/>
    </source>
</evidence>
<feature type="region of interest" description="Disordered" evidence="1">
    <location>
        <begin position="103"/>
        <end position="153"/>
    </location>
</feature>
<keyword evidence="3" id="KW-1185">Reference proteome</keyword>
<feature type="region of interest" description="Disordered" evidence="1">
    <location>
        <begin position="1"/>
        <end position="20"/>
    </location>
</feature>
<evidence type="ECO:0000313" key="3">
    <source>
        <dbReference type="Proteomes" id="UP000518752"/>
    </source>
</evidence>
<proteinExistence type="predicted"/>
<organism evidence="2 3">
    <name type="scientific">Collybiopsis confluens</name>
    <dbReference type="NCBI Taxonomy" id="2823264"/>
    <lineage>
        <taxon>Eukaryota</taxon>
        <taxon>Fungi</taxon>
        <taxon>Dikarya</taxon>
        <taxon>Basidiomycota</taxon>
        <taxon>Agaricomycotina</taxon>
        <taxon>Agaricomycetes</taxon>
        <taxon>Agaricomycetidae</taxon>
        <taxon>Agaricales</taxon>
        <taxon>Marasmiineae</taxon>
        <taxon>Omphalotaceae</taxon>
        <taxon>Collybiopsis</taxon>
    </lineage>
</organism>
<feature type="compositionally biased region" description="Polar residues" evidence="1">
    <location>
        <begin position="129"/>
        <end position="153"/>
    </location>
</feature>
<comment type="caution">
    <text evidence="2">The sequence shown here is derived from an EMBL/GenBank/DDBJ whole genome shotgun (WGS) entry which is preliminary data.</text>
</comment>
<accession>A0A8H5LP65</accession>
<name>A0A8H5LP65_9AGAR</name>
<evidence type="ECO:0000313" key="2">
    <source>
        <dbReference type="EMBL" id="KAF5364835.1"/>
    </source>
</evidence>
<dbReference type="Proteomes" id="UP000518752">
    <property type="component" value="Unassembled WGS sequence"/>
</dbReference>
<gene>
    <name evidence="2" type="ORF">D9757_011265</name>
</gene>
<protein>
    <submittedName>
        <fullName evidence="2">Uncharacterized protein</fullName>
    </submittedName>
</protein>